<evidence type="ECO:0008006" key="5">
    <source>
        <dbReference type="Google" id="ProtNLM"/>
    </source>
</evidence>
<dbReference type="AlphaFoldDB" id="A0A2N9H5A9"/>
<proteinExistence type="predicted"/>
<evidence type="ECO:0000259" key="2">
    <source>
        <dbReference type="Pfam" id="PF13456"/>
    </source>
</evidence>
<reference evidence="4" key="1">
    <citation type="submission" date="2018-02" db="EMBL/GenBank/DDBJ databases">
        <authorList>
            <person name="Cohen D.B."/>
            <person name="Kent A.D."/>
        </authorList>
    </citation>
    <scope>NUCLEOTIDE SEQUENCE</scope>
</reference>
<dbReference type="InterPro" id="IPR002156">
    <property type="entry name" value="RNaseH_domain"/>
</dbReference>
<feature type="domain" description="Reverse transcriptase" evidence="1">
    <location>
        <begin position="314"/>
        <end position="466"/>
    </location>
</feature>
<dbReference type="Pfam" id="PF13456">
    <property type="entry name" value="RVT_3"/>
    <property type="match status" value="1"/>
</dbReference>
<sequence>MESLKGLWEKFSLSEHESQKVDLVSTTTHPKSFLAAKFLTRRALNVESVGRTLKSLWRTDHGFTIRDMNNNKLVFVFEDEADRERVMLGEPWAYDKYLIILQRIEEDEAIEEVAFTETSFWVQLHGIPVRRMNHEVAKILGSSLGKIAHITEGDKAADGGQAMHSWSHYHQRNPSALKKYGPRIKGGASVHGVEIASVPPLFVEYYNSIFQTANLEQVEEVVENIPQVVTEEMNSQLTREYTAAEVDIALKQMVPLKSPGPDGLPPIFYQKYWHLIGKDVTKAVLTCLNSGKILKAINHTYITLIPKVQNPEEVMEFRPISLCNVIYKLISKVLVNRLKTLLPTIISESQSAFIPRRLITNNILVAFETLHHMQHQRTGRMGSMAIKLDMSKAYDRVEWKYLKGVMQKMEFHDKWITIMLEYDVTRIQGLLSQYKKASGQQINRQKTTLFFSKSTPSTAQQEIQEMLGVPAIKQYERYFGLPSLVGRAKYSSFAQIKERVWSKLKGWKEKLISQAGRETLIKSVAQAIPAYAMSCFRLPNRLIKEIEVLIRRFWWGQGGDKGKMHWLPWHTFCKSKRSGGISLGIWEFSTKHYLQNNNLHHRHILEDPRCGSCTNQPETTIHALWQCKTIQPMWQSIPWGQTLSKTSYTGYIDLIYQCVLLLTSSEMQLFAMISWSIWYCRNHLKLEQPVDTNTQLINRARESLLEFHEAQDREKQSPLQSTSTEITTWKPPEEGRYKVNYDGAVFKDSNEAGLGTIIRNHRGEVMGSLSQKVPLPHSVEAVEASAARSAIQFAKDLGFTAIDLEGDSKTIVEFLQLTTPYTTIYGNIIDDISQIAKGLQSVHFMHVKREGNVMAHLLAKRARFNKPYET</sequence>
<organism evidence="4">
    <name type="scientific">Fagus sylvatica</name>
    <name type="common">Beechnut</name>
    <dbReference type="NCBI Taxonomy" id="28930"/>
    <lineage>
        <taxon>Eukaryota</taxon>
        <taxon>Viridiplantae</taxon>
        <taxon>Streptophyta</taxon>
        <taxon>Embryophyta</taxon>
        <taxon>Tracheophyta</taxon>
        <taxon>Spermatophyta</taxon>
        <taxon>Magnoliopsida</taxon>
        <taxon>eudicotyledons</taxon>
        <taxon>Gunneridae</taxon>
        <taxon>Pentapetalae</taxon>
        <taxon>rosids</taxon>
        <taxon>fabids</taxon>
        <taxon>Fagales</taxon>
        <taxon>Fagaceae</taxon>
        <taxon>Fagus</taxon>
    </lineage>
</organism>
<dbReference type="InterPro" id="IPR025558">
    <property type="entry name" value="DUF4283"/>
</dbReference>
<dbReference type="Pfam" id="PF14111">
    <property type="entry name" value="DUF4283"/>
    <property type="match status" value="1"/>
</dbReference>
<dbReference type="Gene3D" id="3.30.420.10">
    <property type="entry name" value="Ribonuclease H-like superfamily/Ribonuclease H"/>
    <property type="match status" value="1"/>
</dbReference>
<dbReference type="PANTHER" id="PTHR33116:SF86">
    <property type="entry name" value="REVERSE TRANSCRIPTASE DOMAIN-CONTAINING PROTEIN"/>
    <property type="match status" value="1"/>
</dbReference>
<dbReference type="InterPro" id="IPR036397">
    <property type="entry name" value="RNaseH_sf"/>
</dbReference>
<feature type="domain" description="DUF4283" evidence="3">
    <location>
        <begin position="31"/>
        <end position="111"/>
    </location>
</feature>
<dbReference type="InterPro" id="IPR044730">
    <property type="entry name" value="RNase_H-like_dom_plant"/>
</dbReference>
<dbReference type="EMBL" id="OIVN01002835">
    <property type="protein sequence ID" value="SPD06800.1"/>
    <property type="molecule type" value="Genomic_DNA"/>
</dbReference>
<gene>
    <name evidence="4" type="ORF">FSB_LOCUS34682</name>
</gene>
<evidence type="ECO:0000313" key="4">
    <source>
        <dbReference type="EMBL" id="SPD06800.1"/>
    </source>
</evidence>
<dbReference type="CDD" id="cd01650">
    <property type="entry name" value="RT_nLTR_like"/>
    <property type="match status" value="1"/>
</dbReference>
<accession>A0A2N9H5A9</accession>
<name>A0A2N9H5A9_FAGSY</name>
<dbReference type="InterPro" id="IPR012337">
    <property type="entry name" value="RNaseH-like_sf"/>
</dbReference>
<dbReference type="GO" id="GO:0004523">
    <property type="term" value="F:RNA-DNA hybrid ribonuclease activity"/>
    <property type="evidence" value="ECO:0007669"/>
    <property type="project" value="InterPro"/>
</dbReference>
<dbReference type="CDD" id="cd06222">
    <property type="entry name" value="RNase_H_like"/>
    <property type="match status" value="1"/>
</dbReference>
<protein>
    <recommendedName>
        <fullName evidence="5">Reverse transcriptase domain-containing protein</fullName>
    </recommendedName>
</protein>
<feature type="domain" description="RNase H type-1" evidence="2">
    <location>
        <begin position="740"/>
        <end position="862"/>
    </location>
</feature>
<dbReference type="SUPFAM" id="SSF53098">
    <property type="entry name" value="Ribonuclease H-like"/>
    <property type="match status" value="1"/>
</dbReference>
<dbReference type="InterPro" id="IPR000477">
    <property type="entry name" value="RT_dom"/>
</dbReference>
<dbReference type="PANTHER" id="PTHR33116">
    <property type="entry name" value="REVERSE TRANSCRIPTASE ZINC-BINDING DOMAIN-CONTAINING PROTEIN-RELATED-RELATED"/>
    <property type="match status" value="1"/>
</dbReference>
<evidence type="ECO:0000259" key="1">
    <source>
        <dbReference type="Pfam" id="PF00078"/>
    </source>
</evidence>
<dbReference type="Pfam" id="PF00078">
    <property type="entry name" value="RVT_1"/>
    <property type="match status" value="1"/>
</dbReference>
<evidence type="ECO:0000259" key="3">
    <source>
        <dbReference type="Pfam" id="PF14111"/>
    </source>
</evidence>
<dbReference type="GO" id="GO:0003676">
    <property type="term" value="F:nucleic acid binding"/>
    <property type="evidence" value="ECO:0007669"/>
    <property type="project" value="InterPro"/>
</dbReference>